<dbReference type="RefSeq" id="WP_262843349.1">
    <property type="nucleotide sequence ID" value="NZ_JANZYP010000017.1"/>
</dbReference>
<feature type="domain" description="Activator of Hsp90 ATPase homologue 1/2-like C-terminal" evidence="2">
    <location>
        <begin position="15"/>
        <end position="131"/>
    </location>
</feature>
<dbReference type="Pfam" id="PF08327">
    <property type="entry name" value="AHSA1"/>
    <property type="match status" value="1"/>
</dbReference>
<dbReference type="InterPro" id="IPR013538">
    <property type="entry name" value="ASHA1/2-like_C"/>
</dbReference>
<comment type="caution">
    <text evidence="3">The sequence shown here is derived from an EMBL/GenBank/DDBJ whole genome shotgun (WGS) entry which is preliminary data.</text>
</comment>
<reference evidence="4" key="1">
    <citation type="journal article" date="2019" name="Int. J. Syst. Evol. Microbiol.">
        <title>The Global Catalogue of Microorganisms (GCM) 10K type strain sequencing project: providing services to taxonomists for standard genome sequencing and annotation.</title>
        <authorList>
            <consortium name="The Broad Institute Genomics Platform"/>
            <consortium name="The Broad Institute Genome Sequencing Center for Infectious Disease"/>
            <person name="Wu L."/>
            <person name="Ma J."/>
        </authorList>
    </citation>
    <scope>NUCLEOTIDE SEQUENCE [LARGE SCALE GENOMIC DNA]</scope>
    <source>
        <strain evidence="4">CCUG 49560</strain>
    </source>
</reference>
<dbReference type="EMBL" id="JBHSFN010000012">
    <property type="protein sequence ID" value="MFC4588467.1"/>
    <property type="molecule type" value="Genomic_DNA"/>
</dbReference>
<protein>
    <submittedName>
        <fullName evidence="3">SRPBCC domain-containing protein</fullName>
    </submittedName>
</protein>
<dbReference type="CDD" id="cd07814">
    <property type="entry name" value="SRPBCC_CalC_Aha1-like"/>
    <property type="match status" value="1"/>
</dbReference>
<evidence type="ECO:0000256" key="1">
    <source>
        <dbReference type="ARBA" id="ARBA00006817"/>
    </source>
</evidence>
<dbReference type="Proteomes" id="UP001595891">
    <property type="component" value="Unassembled WGS sequence"/>
</dbReference>
<dbReference type="SUPFAM" id="SSF55961">
    <property type="entry name" value="Bet v1-like"/>
    <property type="match status" value="1"/>
</dbReference>
<proteinExistence type="inferred from homology"/>
<organism evidence="3 4">
    <name type="scientific">Sphaerisporangium corydalis</name>
    <dbReference type="NCBI Taxonomy" id="1441875"/>
    <lineage>
        <taxon>Bacteria</taxon>
        <taxon>Bacillati</taxon>
        <taxon>Actinomycetota</taxon>
        <taxon>Actinomycetes</taxon>
        <taxon>Streptosporangiales</taxon>
        <taxon>Streptosporangiaceae</taxon>
        <taxon>Sphaerisporangium</taxon>
    </lineage>
</organism>
<dbReference type="InterPro" id="IPR023393">
    <property type="entry name" value="START-like_dom_sf"/>
</dbReference>
<evidence type="ECO:0000313" key="4">
    <source>
        <dbReference type="Proteomes" id="UP001595891"/>
    </source>
</evidence>
<keyword evidence="4" id="KW-1185">Reference proteome</keyword>
<evidence type="ECO:0000313" key="3">
    <source>
        <dbReference type="EMBL" id="MFC4588467.1"/>
    </source>
</evidence>
<evidence type="ECO:0000259" key="2">
    <source>
        <dbReference type="Pfam" id="PF08327"/>
    </source>
</evidence>
<name>A0ABV9EFY2_9ACTN</name>
<comment type="similarity">
    <text evidence="1">Belongs to the AHA1 family.</text>
</comment>
<sequence>MTHPFELRKEIELRAAAEQVWEAVATGPGLDSWYMGRNEVEPGEGGKARQFFGDFPVEATVTAWEPGRRFAYRGEGEDGLYMALQFVIEPRGSGSLVRLVQTGVLGEGWEEELEALHKGWDMYLHTLDQYLSHFPGRFALVVFGARMATGVVPGGVWPVVMAGLGVTEEVVQGDRVRLTPVGLRPIEGIADYVTSGFLGVRTGDGLYRFIEGLNDTVVVGHHLFSEEVDVRETEQAWQHWLEGLFS</sequence>
<gene>
    <name evidence="3" type="ORF">ACFO8L_20430</name>
</gene>
<accession>A0ABV9EFY2</accession>
<dbReference type="Gene3D" id="3.30.530.20">
    <property type="match status" value="1"/>
</dbReference>